<feature type="domain" description="C3H1-type" evidence="6">
    <location>
        <begin position="39"/>
        <end position="73"/>
    </location>
</feature>
<keyword evidence="5" id="KW-0472">Membrane</keyword>
<evidence type="ECO:0000256" key="5">
    <source>
        <dbReference type="SAM" id="Phobius"/>
    </source>
</evidence>
<keyword evidence="2 4" id="KW-0863">Zinc-finger</keyword>
<organism evidence="7 8">
    <name type="scientific">Xenoophorus captivus</name>
    <dbReference type="NCBI Taxonomy" id="1517983"/>
    <lineage>
        <taxon>Eukaryota</taxon>
        <taxon>Metazoa</taxon>
        <taxon>Chordata</taxon>
        <taxon>Craniata</taxon>
        <taxon>Vertebrata</taxon>
        <taxon>Euteleostomi</taxon>
        <taxon>Actinopterygii</taxon>
        <taxon>Neopterygii</taxon>
        <taxon>Teleostei</taxon>
        <taxon>Neoteleostei</taxon>
        <taxon>Acanthomorphata</taxon>
        <taxon>Ovalentaria</taxon>
        <taxon>Atherinomorphae</taxon>
        <taxon>Cyprinodontiformes</taxon>
        <taxon>Goodeidae</taxon>
        <taxon>Xenoophorus</taxon>
    </lineage>
</organism>
<name>A0ABV0RM67_9TELE</name>
<feature type="non-terminal residue" evidence="7">
    <location>
        <position position="1"/>
    </location>
</feature>
<keyword evidence="3 4" id="KW-0862">Zinc</keyword>
<dbReference type="InterPro" id="IPR000571">
    <property type="entry name" value="Znf_CCCH"/>
</dbReference>
<keyword evidence="1 4" id="KW-0479">Metal-binding</keyword>
<evidence type="ECO:0000313" key="7">
    <source>
        <dbReference type="EMBL" id="MEQ2209284.1"/>
    </source>
</evidence>
<evidence type="ECO:0000256" key="3">
    <source>
        <dbReference type="ARBA" id="ARBA00022833"/>
    </source>
</evidence>
<evidence type="ECO:0000256" key="4">
    <source>
        <dbReference type="PROSITE-ProRule" id="PRU00723"/>
    </source>
</evidence>
<dbReference type="Pfam" id="PF23035">
    <property type="entry name" value="zf-CCCH_UNK-like_4th"/>
    <property type="match status" value="1"/>
</dbReference>
<dbReference type="PANTHER" id="PTHR14493:SF37">
    <property type="entry name" value="E3 UBIQUITIN-PROTEIN LIGASE UNKL-RELATED"/>
    <property type="match status" value="1"/>
</dbReference>
<comment type="caution">
    <text evidence="7">The sequence shown here is derived from an EMBL/GenBank/DDBJ whole genome shotgun (WGS) entry which is preliminary data.</text>
</comment>
<evidence type="ECO:0000259" key="6">
    <source>
        <dbReference type="PROSITE" id="PS50103"/>
    </source>
</evidence>
<keyword evidence="8" id="KW-1185">Reference proteome</keyword>
<accession>A0ABV0RM67</accession>
<evidence type="ECO:0000313" key="8">
    <source>
        <dbReference type="Proteomes" id="UP001434883"/>
    </source>
</evidence>
<dbReference type="PANTHER" id="PTHR14493">
    <property type="entry name" value="UNKEMPT FAMILY MEMBER"/>
    <property type="match status" value="1"/>
</dbReference>
<evidence type="ECO:0000256" key="1">
    <source>
        <dbReference type="ARBA" id="ARBA00022723"/>
    </source>
</evidence>
<dbReference type="PROSITE" id="PS50103">
    <property type="entry name" value="ZF_C3H1"/>
    <property type="match status" value="1"/>
</dbReference>
<dbReference type="InterPro" id="IPR057296">
    <property type="entry name" value="UNK_Znf_5"/>
</dbReference>
<dbReference type="InterPro" id="IPR057295">
    <property type="entry name" value="UNK_Znf_4"/>
</dbReference>
<dbReference type="InterPro" id="IPR045234">
    <property type="entry name" value="Unkempt-like"/>
</dbReference>
<dbReference type="Proteomes" id="UP001434883">
    <property type="component" value="Unassembled WGS sequence"/>
</dbReference>
<dbReference type="Pfam" id="PF23261">
    <property type="entry name" value="zf-CCCH_11"/>
    <property type="match status" value="1"/>
</dbReference>
<keyword evidence="5" id="KW-0812">Transmembrane</keyword>
<evidence type="ECO:0000256" key="2">
    <source>
        <dbReference type="ARBA" id="ARBA00022771"/>
    </source>
</evidence>
<dbReference type="EMBL" id="JAHRIN010051158">
    <property type="protein sequence ID" value="MEQ2209284.1"/>
    <property type="molecule type" value="Genomic_DNA"/>
</dbReference>
<sequence>TNFVLANYKTDQCTKPPRLCRQGYACPHYHNSRDRRRNPRKSTPCPNVKHGDEWGEPSKCDSGDSCQYCHSRTEQQFHPEVSCSSNSTVTPSSGSDSLLSPVGSISRPIPLTNTSLCSESATSRVSPLTSNYPKAPGFEREDQVHRIALFRSRKDKTLPIFTTGIYFALFYFPYHFNLITYAISSRLL</sequence>
<proteinExistence type="predicted"/>
<feature type="transmembrane region" description="Helical" evidence="5">
    <location>
        <begin position="160"/>
        <end position="183"/>
    </location>
</feature>
<reference evidence="7 8" key="1">
    <citation type="submission" date="2021-06" db="EMBL/GenBank/DDBJ databases">
        <authorList>
            <person name="Palmer J.M."/>
        </authorList>
    </citation>
    <scope>NUCLEOTIDE SEQUENCE [LARGE SCALE GENOMIC DNA]</scope>
    <source>
        <strain evidence="7 8">XC_2019</strain>
        <tissue evidence="7">Muscle</tissue>
    </source>
</reference>
<keyword evidence="5" id="KW-1133">Transmembrane helix</keyword>
<gene>
    <name evidence="7" type="ORF">XENOCAPTIV_027965</name>
</gene>
<feature type="zinc finger region" description="C3H1-type" evidence="4">
    <location>
        <begin position="39"/>
        <end position="73"/>
    </location>
</feature>
<protein>
    <recommendedName>
        <fullName evidence="6">C3H1-type domain-containing protein</fullName>
    </recommendedName>
</protein>